<evidence type="ECO:0000256" key="3">
    <source>
        <dbReference type="ARBA" id="ARBA00022448"/>
    </source>
</evidence>
<dbReference type="Pfam" id="PF05743">
    <property type="entry name" value="UEV"/>
    <property type="match status" value="1"/>
</dbReference>
<dbReference type="PROSITE" id="PS51322">
    <property type="entry name" value="UEV"/>
    <property type="match status" value="1"/>
</dbReference>
<evidence type="ECO:0000256" key="4">
    <source>
        <dbReference type="ARBA" id="ARBA00022753"/>
    </source>
</evidence>
<dbReference type="Gene3D" id="6.10.140.820">
    <property type="match status" value="1"/>
</dbReference>
<evidence type="ECO:0000256" key="5">
    <source>
        <dbReference type="ARBA" id="ARBA00022927"/>
    </source>
</evidence>
<dbReference type="InterPro" id="IPR017916">
    <property type="entry name" value="SB_dom"/>
</dbReference>
<evidence type="ECO:0000256" key="1">
    <source>
        <dbReference type="ARBA" id="ARBA00004177"/>
    </source>
</evidence>
<sequence length="408" mass="46353">MAPASNGESFVSIPQPVINWLFGVIQPIYHDKKITFHDSVVILNYYKQLRPRTRVYTNSNGISELLLCIYGKPEVESPVPLLIWIPRSYPLEHPMVYIDLESLKDSKVSPGKHVDPNGLISLPIFERWNAETCNLLHVVQECVKICRYDHVVDPVTPDDQNAYLALPPKLPPNPVEEIPKPPLPKKTSFRSPTSKDHTVPSSIPLKVPLEPGLAEVPPALPEKPLAVPSLDLLDSVAAEDADNMHKAVLGDLQHALNQMSEEDITYINENLQNRKLAIASAQRQFESMYRYEFESLKNIRESIELTKASLQGEITLIEKHFDKIEMYERESGEEIDPSSLVVTQNLALDQLYEVVAKDYALSDTMHVLARLLNRDAVNLDVFVKKTRQLGREQFFTRMHIQKIAENLR</sequence>
<dbReference type="InterPro" id="IPR052070">
    <property type="entry name" value="ESCRT-I_UEV_domain"/>
</dbReference>
<dbReference type="Pfam" id="PF09454">
    <property type="entry name" value="Vps23_core"/>
    <property type="match status" value="1"/>
</dbReference>
<comment type="caution">
    <text evidence="11">The sequence shown here is derived from an EMBL/GenBank/DDBJ whole genome shotgun (WGS) entry which is preliminary data.</text>
</comment>
<feature type="domain" description="SB" evidence="9">
    <location>
        <begin position="345"/>
        <end position="408"/>
    </location>
</feature>
<dbReference type="GO" id="GO:0000813">
    <property type="term" value="C:ESCRT I complex"/>
    <property type="evidence" value="ECO:0007669"/>
    <property type="project" value="TreeGrafter"/>
</dbReference>
<accession>A0A1Q3AFE8</accession>
<dbReference type="OrthoDB" id="306304at2759"/>
<feature type="region of interest" description="Disordered" evidence="8">
    <location>
        <begin position="166"/>
        <end position="204"/>
    </location>
</feature>
<keyword evidence="3 7" id="KW-0813">Transport</keyword>
<keyword evidence="5 7" id="KW-0653">Protein transport</keyword>
<reference evidence="11 12" key="1">
    <citation type="submission" date="2016-08" db="EMBL/GenBank/DDBJ databases">
        <title>Draft genome sequence of allopolyploid Zygosaccharomyces rouxii.</title>
        <authorList>
            <person name="Watanabe J."/>
            <person name="Uehara K."/>
            <person name="Mogi Y."/>
            <person name="Tsukioka Y."/>
        </authorList>
    </citation>
    <scope>NUCLEOTIDE SEQUENCE [LARGE SCALE GENOMIC DNA]</scope>
    <source>
        <strain evidence="11 12">NBRC 110957</strain>
    </source>
</reference>
<dbReference type="SUPFAM" id="SSF54495">
    <property type="entry name" value="UBC-like"/>
    <property type="match status" value="1"/>
</dbReference>
<organism evidence="11 12">
    <name type="scientific">Zygosaccharomyces rouxii</name>
    <dbReference type="NCBI Taxonomy" id="4956"/>
    <lineage>
        <taxon>Eukaryota</taxon>
        <taxon>Fungi</taxon>
        <taxon>Dikarya</taxon>
        <taxon>Ascomycota</taxon>
        <taxon>Saccharomycotina</taxon>
        <taxon>Saccharomycetes</taxon>
        <taxon>Saccharomycetales</taxon>
        <taxon>Saccharomycetaceae</taxon>
        <taxon>Zygosaccharomyces</taxon>
    </lineage>
</organism>
<feature type="domain" description="UEV" evidence="10">
    <location>
        <begin position="16"/>
        <end position="156"/>
    </location>
</feature>
<dbReference type="InterPro" id="IPR037202">
    <property type="entry name" value="ESCRT_assembly_dom"/>
</dbReference>
<evidence type="ECO:0000259" key="9">
    <source>
        <dbReference type="PROSITE" id="PS51312"/>
    </source>
</evidence>
<evidence type="ECO:0000256" key="7">
    <source>
        <dbReference type="PROSITE-ProRule" id="PRU00644"/>
    </source>
</evidence>
<gene>
    <name evidence="11" type="ORF">ZYGR_0AL01790</name>
</gene>
<evidence type="ECO:0000313" key="12">
    <source>
        <dbReference type="Proteomes" id="UP000187013"/>
    </source>
</evidence>
<dbReference type="SUPFAM" id="SSF140111">
    <property type="entry name" value="Endosomal sorting complex assembly domain"/>
    <property type="match status" value="1"/>
</dbReference>
<name>A0A1Q3AFE8_ZYGRO</name>
<evidence type="ECO:0000313" key="11">
    <source>
        <dbReference type="EMBL" id="GAV54447.1"/>
    </source>
</evidence>
<dbReference type="PANTHER" id="PTHR23306">
    <property type="entry name" value="TUMOR SUSCEPTIBILITY GENE 101 PROTEIN-RELATED"/>
    <property type="match status" value="1"/>
</dbReference>
<dbReference type="EMBL" id="BDGX01000038">
    <property type="protein sequence ID" value="GAV54447.1"/>
    <property type="molecule type" value="Genomic_DNA"/>
</dbReference>
<feature type="compositionally biased region" description="Pro residues" evidence="8">
    <location>
        <begin position="168"/>
        <end position="184"/>
    </location>
</feature>
<dbReference type="InterPro" id="IPR008883">
    <property type="entry name" value="UEV_N"/>
</dbReference>
<dbReference type="GO" id="GO:0043130">
    <property type="term" value="F:ubiquitin binding"/>
    <property type="evidence" value="ECO:0007669"/>
    <property type="project" value="TreeGrafter"/>
</dbReference>
<protein>
    <recommendedName>
        <fullName evidence="13">UEV domain-containing protein</fullName>
    </recommendedName>
</protein>
<keyword evidence="6" id="KW-0175">Coiled coil</keyword>
<dbReference type="Gene3D" id="3.10.110.10">
    <property type="entry name" value="Ubiquitin Conjugating Enzyme"/>
    <property type="match status" value="1"/>
</dbReference>
<dbReference type="GO" id="GO:0043162">
    <property type="term" value="P:ubiquitin-dependent protein catabolic process via the multivesicular body sorting pathway"/>
    <property type="evidence" value="ECO:0007669"/>
    <property type="project" value="UniProtKB-ARBA"/>
</dbReference>
<dbReference type="InterPro" id="IPR016135">
    <property type="entry name" value="UBQ-conjugating_enzyme/RWD"/>
</dbReference>
<evidence type="ECO:0000256" key="6">
    <source>
        <dbReference type="ARBA" id="ARBA00023054"/>
    </source>
</evidence>
<proteinExistence type="inferred from homology"/>
<evidence type="ECO:0008006" key="13">
    <source>
        <dbReference type="Google" id="ProtNLM"/>
    </source>
</evidence>
<evidence type="ECO:0000256" key="8">
    <source>
        <dbReference type="SAM" id="MobiDB-lite"/>
    </source>
</evidence>
<keyword evidence="4" id="KW-0967">Endosome</keyword>
<evidence type="ECO:0000259" key="10">
    <source>
        <dbReference type="PROSITE" id="PS51322"/>
    </source>
</evidence>
<dbReference type="Proteomes" id="UP000187013">
    <property type="component" value="Unassembled WGS sequence"/>
</dbReference>
<dbReference type="CDD" id="cd11685">
    <property type="entry name" value="UEV_TSG101-like"/>
    <property type="match status" value="1"/>
</dbReference>
<dbReference type="AlphaFoldDB" id="A0A1Q3AFE8"/>
<dbReference type="GO" id="GO:0006886">
    <property type="term" value="P:intracellular protein transport"/>
    <property type="evidence" value="ECO:0007669"/>
    <property type="project" value="UniProtKB-ARBA"/>
</dbReference>
<dbReference type="PROSITE" id="PS51312">
    <property type="entry name" value="SB"/>
    <property type="match status" value="1"/>
</dbReference>
<comment type="subcellular location">
    <subcellularLocation>
        <location evidence="1">Endosome</location>
    </subcellularLocation>
</comment>
<comment type="similarity">
    <text evidence="2">Belongs to the ubiquitin-conjugating enzyme family. UEV subfamily.</text>
</comment>
<evidence type="ECO:0000256" key="2">
    <source>
        <dbReference type="ARBA" id="ARBA00009594"/>
    </source>
</evidence>
<dbReference type="GO" id="GO:0072666">
    <property type="term" value="P:establishment of protein localization to vacuole"/>
    <property type="evidence" value="ECO:0007669"/>
    <property type="project" value="UniProtKB-ARBA"/>
</dbReference>
<dbReference type="PANTHER" id="PTHR23306:SF3">
    <property type="entry name" value="TUMOR SUPPRESSOR PROTEIN 101"/>
    <property type="match status" value="1"/>
</dbReference>